<organism evidence="13 14">
    <name type="scientific">Psychrosphaera algicola</name>
    <dbReference type="NCBI Taxonomy" id="3023714"/>
    <lineage>
        <taxon>Bacteria</taxon>
        <taxon>Pseudomonadati</taxon>
        <taxon>Pseudomonadota</taxon>
        <taxon>Gammaproteobacteria</taxon>
        <taxon>Alteromonadales</taxon>
        <taxon>Pseudoalteromonadaceae</taxon>
        <taxon>Psychrosphaera</taxon>
    </lineage>
</organism>
<comment type="subcellular location">
    <subcellularLocation>
        <location evidence="2">Cell membrane</location>
        <topology evidence="2">Multi-pass membrane protein</topology>
    </subcellularLocation>
</comment>
<sequence length="347" mass="39737">MRILIVSLITSVFVATVSLGWLFDYLYNQYVQDDTKTPVSSITAIEQFGSDLQSMLINGQHSQQALVSLISQWPDTGNYKLSLMPIHSLSLPKKLRQQLIAGEPLTLASEDDIAIYYYLTNNQQLLVLTSPLMNQQTPTSLNRYVFTGLFYLCLLLLMLLWLYPLINRLLALRQMAKAFGQGKLEQRVNVGSISYIRDLEIEFNHMAQRISDLVGDVKLLSSAVSHDLRTPLATIRFGMDTLQEEDDPELRKKFEQRISDNVDEMIELVEILLNYARLDQSLVTVDKATIKLTPVLEQIINNQHNPQIQFVLKHPHNNDITVYADNKYLSMLLKNLIKNATQHCQKR</sequence>
<dbReference type="Pfam" id="PF00512">
    <property type="entry name" value="HisKA"/>
    <property type="match status" value="1"/>
</dbReference>
<evidence type="ECO:0000256" key="6">
    <source>
        <dbReference type="ARBA" id="ARBA00022679"/>
    </source>
</evidence>
<dbReference type="InterPro" id="IPR005467">
    <property type="entry name" value="His_kinase_dom"/>
</dbReference>
<evidence type="ECO:0000256" key="2">
    <source>
        <dbReference type="ARBA" id="ARBA00004651"/>
    </source>
</evidence>
<keyword evidence="9" id="KW-0067">ATP-binding</keyword>
<keyword evidence="10" id="KW-0812">Transmembrane</keyword>
<dbReference type="GO" id="GO:0016301">
    <property type="term" value="F:kinase activity"/>
    <property type="evidence" value="ECO:0007669"/>
    <property type="project" value="UniProtKB-KW"/>
</dbReference>
<dbReference type="EMBL" id="JAQOMS010000002">
    <property type="protein sequence ID" value="MDC2889238.1"/>
    <property type="molecule type" value="Genomic_DNA"/>
</dbReference>
<evidence type="ECO:0000313" key="14">
    <source>
        <dbReference type="Proteomes" id="UP001528411"/>
    </source>
</evidence>
<feature type="transmembrane region" description="Helical" evidence="10">
    <location>
        <begin position="144"/>
        <end position="166"/>
    </location>
</feature>
<accession>A0ABT5FCI3</accession>
<dbReference type="Proteomes" id="UP001528411">
    <property type="component" value="Unassembled WGS sequence"/>
</dbReference>
<feature type="domain" description="HAMP" evidence="12">
    <location>
        <begin position="163"/>
        <end position="215"/>
    </location>
</feature>
<comment type="caution">
    <text evidence="13">The sequence shown here is derived from an EMBL/GenBank/DDBJ whole genome shotgun (WGS) entry which is preliminary data.</text>
</comment>
<dbReference type="SMART" id="SM00388">
    <property type="entry name" value="HisKA"/>
    <property type="match status" value="1"/>
</dbReference>
<keyword evidence="14" id="KW-1185">Reference proteome</keyword>
<dbReference type="RefSeq" id="WP_272180719.1">
    <property type="nucleotide sequence ID" value="NZ_JAQOMS010000002.1"/>
</dbReference>
<dbReference type="PROSITE" id="PS50109">
    <property type="entry name" value="HIS_KIN"/>
    <property type="match status" value="1"/>
</dbReference>
<evidence type="ECO:0000256" key="5">
    <source>
        <dbReference type="ARBA" id="ARBA00022553"/>
    </source>
</evidence>
<dbReference type="CDD" id="cd00082">
    <property type="entry name" value="HisKA"/>
    <property type="match status" value="1"/>
</dbReference>
<evidence type="ECO:0000256" key="4">
    <source>
        <dbReference type="ARBA" id="ARBA00022475"/>
    </source>
</evidence>
<dbReference type="InterPro" id="IPR036097">
    <property type="entry name" value="HisK_dim/P_sf"/>
</dbReference>
<evidence type="ECO:0000259" key="11">
    <source>
        <dbReference type="PROSITE" id="PS50109"/>
    </source>
</evidence>
<keyword evidence="6" id="KW-0808">Transferase</keyword>
<dbReference type="PANTHER" id="PTHR44936:SF10">
    <property type="entry name" value="SENSOR PROTEIN RSTB"/>
    <property type="match status" value="1"/>
</dbReference>
<protein>
    <recommendedName>
        <fullName evidence="3">histidine kinase</fullName>
        <ecNumber evidence="3">2.7.13.3</ecNumber>
    </recommendedName>
</protein>
<keyword evidence="10" id="KW-0472">Membrane</keyword>
<evidence type="ECO:0000259" key="12">
    <source>
        <dbReference type="PROSITE" id="PS50885"/>
    </source>
</evidence>
<dbReference type="InterPro" id="IPR036890">
    <property type="entry name" value="HATPase_C_sf"/>
</dbReference>
<dbReference type="PANTHER" id="PTHR44936">
    <property type="entry name" value="SENSOR PROTEIN CREC"/>
    <property type="match status" value="1"/>
</dbReference>
<dbReference type="CDD" id="cd06225">
    <property type="entry name" value="HAMP"/>
    <property type="match status" value="1"/>
</dbReference>
<evidence type="ECO:0000256" key="1">
    <source>
        <dbReference type="ARBA" id="ARBA00000085"/>
    </source>
</evidence>
<dbReference type="SUPFAM" id="SSF55874">
    <property type="entry name" value="ATPase domain of HSP90 chaperone/DNA topoisomerase II/histidine kinase"/>
    <property type="match status" value="1"/>
</dbReference>
<evidence type="ECO:0000313" key="13">
    <source>
        <dbReference type="EMBL" id="MDC2889238.1"/>
    </source>
</evidence>
<keyword evidence="8 13" id="KW-0418">Kinase</keyword>
<dbReference type="EC" id="2.7.13.3" evidence="3"/>
<dbReference type="Gene3D" id="6.10.340.10">
    <property type="match status" value="1"/>
</dbReference>
<dbReference type="Gene3D" id="1.10.287.130">
    <property type="match status" value="1"/>
</dbReference>
<evidence type="ECO:0000256" key="8">
    <source>
        <dbReference type="ARBA" id="ARBA00022777"/>
    </source>
</evidence>
<keyword evidence="5" id="KW-0597">Phosphoprotein</keyword>
<dbReference type="SUPFAM" id="SSF47384">
    <property type="entry name" value="Homodimeric domain of signal transducing histidine kinase"/>
    <property type="match status" value="1"/>
</dbReference>
<keyword evidence="4" id="KW-1003">Cell membrane</keyword>
<evidence type="ECO:0000256" key="7">
    <source>
        <dbReference type="ARBA" id="ARBA00022741"/>
    </source>
</evidence>
<gene>
    <name evidence="13" type="ORF">PN838_11235</name>
</gene>
<reference evidence="13 14" key="1">
    <citation type="submission" date="2023-01" db="EMBL/GenBank/DDBJ databases">
        <title>Psychrosphaera sp. nov., isolated from marine algae.</title>
        <authorList>
            <person name="Bayburt H."/>
            <person name="Choi B.J."/>
            <person name="Kim J.M."/>
            <person name="Choi D.G."/>
            <person name="Jeon C.O."/>
        </authorList>
    </citation>
    <scope>NUCLEOTIDE SEQUENCE [LARGE SCALE GENOMIC DNA]</scope>
    <source>
        <strain evidence="13 14">G1-22</strain>
    </source>
</reference>
<evidence type="ECO:0000256" key="9">
    <source>
        <dbReference type="ARBA" id="ARBA00022840"/>
    </source>
</evidence>
<keyword evidence="7" id="KW-0547">Nucleotide-binding</keyword>
<comment type="catalytic activity">
    <reaction evidence="1">
        <text>ATP + protein L-histidine = ADP + protein N-phospho-L-histidine.</text>
        <dbReference type="EC" id="2.7.13.3"/>
    </reaction>
</comment>
<feature type="domain" description="Histidine kinase" evidence="11">
    <location>
        <begin position="223"/>
        <end position="347"/>
    </location>
</feature>
<proteinExistence type="predicted"/>
<dbReference type="InterPro" id="IPR003660">
    <property type="entry name" value="HAMP_dom"/>
</dbReference>
<dbReference type="InterPro" id="IPR050980">
    <property type="entry name" value="2C_sensor_his_kinase"/>
</dbReference>
<evidence type="ECO:0000256" key="10">
    <source>
        <dbReference type="SAM" id="Phobius"/>
    </source>
</evidence>
<keyword evidence="10" id="KW-1133">Transmembrane helix</keyword>
<dbReference type="InterPro" id="IPR003661">
    <property type="entry name" value="HisK_dim/P_dom"/>
</dbReference>
<dbReference type="PROSITE" id="PS50885">
    <property type="entry name" value="HAMP"/>
    <property type="match status" value="1"/>
</dbReference>
<evidence type="ECO:0000256" key="3">
    <source>
        <dbReference type="ARBA" id="ARBA00012438"/>
    </source>
</evidence>
<name>A0ABT5FCI3_9GAMM</name>